<evidence type="ECO:0000313" key="3">
    <source>
        <dbReference type="Proteomes" id="UP000054549"/>
    </source>
</evidence>
<gene>
    <name evidence="2" type="ORF">M378DRAFT_12542</name>
</gene>
<dbReference type="HOGENOM" id="CLU_3124659_0_0_1"/>
<sequence>LSPPDNFAMKTVAGKKRKFHKKDPDTPDMCPKKFRTFAGDNAGEEGKPGK</sequence>
<name>A0A0C2SIA2_AMAMK</name>
<feature type="non-terminal residue" evidence="2">
    <location>
        <position position="1"/>
    </location>
</feature>
<keyword evidence="3" id="KW-1185">Reference proteome</keyword>
<evidence type="ECO:0000256" key="1">
    <source>
        <dbReference type="SAM" id="MobiDB-lite"/>
    </source>
</evidence>
<evidence type="ECO:0000313" key="2">
    <source>
        <dbReference type="EMBL" id="KIL62900.1"/>
    </source>
</evidence>
<dbReference type="Proteomes" id="UP000054549">
    <property type="component" value="Unassembled WGS sequence"/>
</dbReference>
<dbReference type="InParanoid" id="A0A0C2SIA2"/>
<accession>A0A0C2SIA2</accession>
<reference evidence="2 3" key="1">
    <citation type="submission" date="2014-04" db="EMBL/GenBank/DDBJ databases">
        <title>Evolutionary Origins and Diversification of the Mycorrhizal Mutualists.</title>
        <authorList>
            <consortium name="DOE Joint Genome Institute"/>
            <consortium name="Mycorrhizal Genomics Consortium"/>
            <person name="Kohler A."/>
            <person name="Kuo A."/>
            <person name="Nagy L.G."/>
            <person name="Floudas D."/>
            <person name="Copeland A."/>
            <person name="Barry K.W."/>
            <person name="Cichocki N."/>
            <person name="Veneault-Fourrey C."/>
            <person name="LaButti K."/>
            <person name="Lindquist E.A."/>
            <person name="Lipzen A."/>
            <person name="Lundell T."/>
            <person name="Morin E."/>
            <person name="Murat C."/>
            <person name="Riley R."/>
            <person name="Ohm R."/>
            <person name="Sun H."/>
            <person name="Tunlid A."/>
            <person name="Henrissat B."/>
            <person name="Grigoriev I.V."/>
            <person name="Hibbett D.S."/>
            <person name="Martin F."/>
        </authorList>
    </citation>
    <scope>NUCLEOTIDE SEQUENCE [LARGE SCALE GENOMIC DNA]</scope>
    <source>
        <strain evidence="2 3">Koide BX008</strain>
    </source>
</reference>
<protein>
    <submittedName>
        <fullName evidence="2">Uncharacterized protein</fullName>
    </submittedName>
</protein>
<feature type="region of interest" description="Disordered" evidence="1">
    <location>
        <begin position="1"/>
        <end position="50"/>
    </location>
</feature>
<dbReference type="EMBL" id="KN818265">
    <property type="protein sequence ID" value="KIL62900.1"/>
    <property type="molecule type" value="Genomic_DNA"/>
</dbReference>
<dbReference type="AlphaFoldDB" id="A0A0C2SIA2"/>
<proteinExistence type="predicted"/>
<organism evidence="2 3">
    <name type="scientific">Amanita muscaria (strain Koide BX008)</name>
    <dbReference type="NCBI Taxonomy" id="946122"/>
    <lineage>
        <taxon>Eukaryota</taxon>
        <taxon>Fungi</taxon>
        <taxon>Dikarya</taxon>
        <taxon>Basidiomycota</taxon>
        <taxon>Agaricomycotina</taxon>
        <taxon>Agaricomycetes</taxon>
        <taxon>Agaricomycetidae</taxon>
        <taxon>Agaricales</taxon>
        <taxon>Pluteineae</taxon>
        <taxon>Amanitaceae</taxon>
        <taxon>Amanita</taxon>
    </lineage>
</organism>